<sequence length="542" mass="60054">MEESEHENEPKVEKENSKALKKTAKAMDRTNHSGKDVNAITTKASNNMLSKKPVAHRDSNEEEDVNGSEDEEGGDENAGSKDSESESGEEKNDGISSEEEESGEEEPVSKADLLKRKKQETPMWTKGNLYPDSDIEEISEKPKISRAKSPASQYPALEIASSDDEAPQAYGRQACDDKKGDESGVRGKFDPVNMHVYEYLISLHAQRPTFRPSGNAKASFQPDRSRRNVSISSAMDTLAVDAEKDEPPVSWPSSTHLSYPPPDAKDQRIGLKPQSSLIQAILKKANDHITVAVLFTHPFPGTIVKPLLLASCVSRAADTHNAKDICLRIQQDKKYCTDITSLPDNRLAAIQKSVKDATDKAVVEEWLLGRPGINTAAVVQNLLNDCIYIYPGNHAERRHNSRGPFLNPVFLRVLKSAFFTGDTSFVNTHFDLFNENNTLIRPAVPPPMLGLIGAAFHISLSEWASGSYIKCKGFSAGTATAAYDRHIDLLERIQKEDPHCYWQLKAAIFKQCRDNSGLSSGPSAIPINMERLAMRFYEEREI</sequence>
<dbReference type="STRING" id="930990.A0A067MII7"/>
<reference evidence="4" key="1">
    <citation type="journal article" date="2014" name="Proc. Natl. Acad. Sci. U.S.A.">
        <title>Extensive sampling of basidiomycete genomes demonstrates inadequacy of the white-rot/brown-rot paradigm for wood decay fungi.</title>
        <authorList>
            <person name="Riley R."/>
            <person name="Salamov A.A."/>
            <person name="Brown D.W."/>
            <person name="Nagy L.G."/>
            <person name="Floudas D."/>
            <person name="Held B.W."/>
            <person name="Levasseur A."/>
            <person name="Lombard V."/>
            <person name="Morin E."/>
            <person name="Otillar R."/>
            <person name="Lindquist E.A."/>
            <person name="Sun H."/>
            <person name="LaButti K.M."/>
            <person name="Schmutz J."/>
            <person name="Jabbour D."/>
            <person name="Luo H."/>
            <person name="Baker S.E."/>
            <person name="Pisabarro A.G."/>
            <person name="Walton J.D."/>
            <person name="Blanchette R.A."/>
            <person name="Henrissat B."/>
            <person name="Martin F."/>
            <person name="Cullen D."/>
            <person name="Hibbett D.S."/>
            <person name="Grigoriev I.V."/>
        </authorList>
    </citation>
    <scope>NUCLEOTIDE SEQUENCE [LARGE SCALE GENOMIC DNA]</scope>
    <source>
        <strain evidence="4">FD-172 SS1</strain>
    </source>
</reference>
<evidence type="ECO:0000259" key="2">
    <source>
        <dbReference type="Pfam" id="PF20149"/>
    </source>
</evidence>
<evidence type="ECO:0000313" key="3">
    <source>
        <dbReference type="EMBL" id="KDQ14550.1"/>
    </source>
</evidence>
<feature type="region of interest" description="Disordered" evidence="1">
    <location>
        <begin position="244"/>
        <end position="265"/>
    </location>
</feature>
<dbReference type="InterPro" id="IPR045341">
    <property type="entry name" value="DUF6532"/>
</dbReference>
<feature type="compositionally biased region" description="Acidic residues" evidence="1">
    <location>
        <begin position="60"/>
        <end position="75"/>
    </location>
</feature>
<dbReference type="Proteomes" id="UP000027195">
    <property type="component" value="Unassembled WGS sequence"/>
</dbReference>
<feature type="compositionally biased region" description="Basic and acidic residues" evidence="1">
    <location>
        <begin position="25"/>
        <end position="35"/>
    </location>
</feature>
<dbReference type="OrthoDB" id="3214739at2759"/>
<dbReference type="Pfam" id="PF20149">
    <property type="entry name" value="DUF6532"/>
    <property type="match status" value="1"/>
</dbReference>
<dbReference type="HOGENOM" id="CLU_502459_0_0_1"/>
<proteinExistence type="predicted"/>
<feature type="compositionally biased region" description="Acidic residues" evidence="1">
    <location>
        <begin position="96"/>
        <end position="106"/>
    </location>
</feature>
<dbReference type="AlphaFoldDB" id="A0A067MII7"/>
<dbReference type="EMBL" id="KL198037">
    <property type="protein sequence ID" value="KDQ14550.1"/>
    <property type="molecule type" value="Genomic_DNA"/>
</dbReference>
<feature type="compositionally biased region" description="Basic and acidic residues" evidence="1">
    <location>
        <begin position="78"/>
        <end position="93"/>
    </location>
</feature>
<feature type="domain" description="DUF6532" evidence="2">
    <location>
        <begin position="285"/>
        <end position="493"/>
    </location>
</feature>
<feature type="compositionally biased region" description="Basic and acidic residues" evidence="1">
    <location>
        <begin position="174"/>
        <end position="188"/>
    </location>
</feature>
<dbReference type="InParanoid" id="A0A067MII7"/>
<feature type="region of interest" description="Disordered" evidence="1">
    <location>
        <begin position="1"/>
        <end position="188"/>
    </location>
</feature>
<feature type="compositionally biased region" description="Polar residues" evidence="1">
    <location>
        <begin position="39"/>
        <end position="49"/>
    </location>
</feature>
<evidence type="ECO:0000256" key="1">
    <source>
        <dbReference type="SAM" id="MobiDB-lite"/>
    </source>
</evidence>
<accession>A0A067MII7</accession>
<feature type="compositionally biased region" description="Basic and acidic residues" evidence="1">
    <location>
        <begin position="7"/>
        <end position="18"/>
    </location>
</feature>
<evidence type="ECO:0000313" key="4">
    <source>
        <dbReference type="Proteomes" id="UP000027195"/>
    </source>
</evidence>
<organism evidence="3 4">
    <name type="scientific">Botryobasidium botryosum (strain FD-172 SS1)</name>
    <dbReference type="NCBI Taxonomy" id="930990"/>
    <lineage>
        <taxon>Eukaryota</taxon>
        <taxon>Fungi</taxon>
        <taxon>Dikarya</taxon>
        <taxon>Basidiomycota</taxon>
        <taxon>Agaricomycotina</taxon>
        <taxon>Agaricomycetes</taxon>
        <taxon>Cantharellales</taxon>
        <taxon>Botryobasidiaceae</taxon>
        <taxon>Botryobasidium</taxon>
    </lineage>
</organism>
<protein>
    <recommendedName>
        <fullName evidence="2">DUF6532 domain-containing protein</fullName>
    </recommendedName>
</protein>
<name>A0A067MII7_BOTB1</name>
<keyword evidence="4" id="KW-1185">Reference proteome</keyword>
<gene>
    <name evidence="3" type="ORF">BOTBODRAFT_174727</name>
</gene>